<evidence type="ECO:0000259" key="16">
    <source>
        <dbReference type="PROSITE" id="PS50109"/>
    </source>
</evidence>
<dbReference type="InterPro" id="IPR036097">
    <property type="entry name" value="HisK_dim/P_sf"/>
</dbReference>
<evidence type="ECO:0000259" key="19">
    <source>
        <dbReference type="PROSITE" id="PS50113"/>
    </source>
</evidence>
<evidence type="ECO:0000256" key="13">
    <source>
        <dbReference type="PROSITE-ProRule" id="PRU00169"/>
    </source>
</evidence>
<dbReference type="GO" id="GO:0000155">
    <property type="term" value="F:phosphorelay sensor kinase activity"/>
    <property type="evidence" value="ECO:0007669"/>
    <property type="project" value="InterPro"/>
</dbReference>
<evidence type="ECO:0000256" key="4">
    <source>
        <dbReference type="ARBA" id="ARBA00022679"/>
    </source>
</evidence>
<dbReference type="SUPFAM" id="SSF52172">
    <property type="entry name" value="CheY-like"/>
    <property type="match status" value="1"/>
</dbReference>
<proteinExistence type="predicted"/>
<feature type="coiled-coil region" evidence="14">
    <location>
        <begin position="444"/>
        <end position="482"/>
    </location>
</feature>
<dbReference type="InterPro" id="IPR001789">
    <property type="entry name" value="Sig_transdc_resp-reg_receiver"/>
</dbReference>
<accession>A0A495VJZ0</accession>
<keyword evidence="15" id="KW-1133">Transmembrane helix</keyword>
<gene>
    <name evidence="20" type="ORF">DFR40_3335</name>
</gene>
<keyword evidence="7" id="KW-0067">ATP-binding</keyword>
<comment type="subunit">
    <text evidence="10">At low DSF concentrations, interacts with RpfF.</text>
</comment>
<dbReference type="FunFam" id="3.30.565.10:FF:000010">
    <property type="entry name" value="Sensor histidine kinase RcsC"/>
    <property type="match status" value="1"/>
</dbReference>
<protein>
    <recommendedName>
        <fullName evidence="11">Sensory/regulatory protein RpfC</fullName>
        <ecNumber evidence="2">2.7.13.3</ecNumber>
    </recommendedName>
    <alternativeName>
        <fullName evidence="12">Virulence sensor protein BvgS</fullName>
    </alternativeName>
</protein>
<dbReference type="InterPro" id="IPR013656">
    <property type="entry name" value="PAS_4"/>
</dbReference>
<feature type="transmembrane region" description="Helical" evidence="15">
    <location>
        <begin position="20"/>
        <end position="41"/>
    </location>
</feature>
<dbReference type="InterPro" id="IPR036890">
    <property type="entry name" value="HATPase_C_sf"/>
</dbReference>
<dbReference type="PROSITE" id="PS50113">
    <property type="entry name" value="PAC"/>
    <property type="match status" value="1"/>
</dbReference>
<dbReference type="SMART" id="SM00091">
    <property type="entry name" value="PAS"/>
    <property type="match status" value="1"/>
</dbReference>
<feature type="transmembrane region" description="Helical" evidence="15">
    <location>
        <begin position="301"/>
        <end position="319"/>
    </location>
</feature>
<dbReference type="PROSITE" id="PS50110">
    <property type="entry name" value="RESPONSE_REGULATORY"/>
    <property type="match status" value="1"/>
</dbReference>
<keyword evidence="15" id="KW-0812">Transmembrane</keyword>
<feature type="modified residue" description="4-aspartylphosphate" evidence="13">
    <location>
        <position position="787"/>
    </location>
</feature>
<dbReference type="CDD" id="cd17546">
    <property type="entry name" value="REC_hyHK_CKI1_RcsC-like"/>
    <property type="match status" value="1"/>
</dbReference>
<dbReference type="InterPro" id="IPR000700">
    <property type="entry name" value="PAS-assoc_C"/>
</dbReference>
<keyword evidence="21" id="KW-1185">Reference proteome</keyword>
<name>A0A495VJZ0_9RHOO</name>
<evidence type="ECO:0000256" key="7">
    <source>
        <dbReference type="ARBA" id="ARBA00022840"/>
    </source>
</evidence>
<keyword evidence="3 13" id="KW-0597">Phosphoprotein</keyword>
<dbReference type="InterPro" id="IPR003594">
    <property type="entry name" value="HATPase_dom"/>
</dbReference>
<dbReference type="PANTHER" id="PTHR45339">
    <property type="entry name" value="HYBRID SIGNAL TRANSDUCTION HISTIDINE KINASE J"/>
    <property type="match status" value="1"/>
</dbReference>
<keyword evidence="8" id="KW-0902">Two-component regulatory system</keyword>
<comment type="function">
    <text evidence="9">Member of the two-component regulatory system BvgS/BvgA. Phosphorylates BvgA via a four-step phosphorelay in response to environmental signals.</text>
</comment>
<dbReference type="PRINTS" id="PR00344">
    <property type="entry name" value="BCTRLSENSOR"/>
</dbReference>
<dbReference type="NCBIfam" id="TIGR00229">
    <property type="entry name" value="sensory_box"/>
    <property type="match status" value="1"/>
</dbReference>
<evidence type="ECO:0000313" key="21">
    <source>
        <dbReference type="Proteomes" id="UP000270626"/>
    </source>
</evidence>
<dbReference type="CDD" id="cd16922">
    <property type="entry name" value="HATPase_EvgS-ArcB-TorS-like"/>
    <property type="match status" value="1"/>
</dbReference>
<dbReference type="PROSITE" id="PS50109">
    <property type="entry name" value="HIS_KIN"/>
    <property type="match status" value="1"/>
</dbReference>
<dbReference type="Pfam" id="PF02518">
    <property type="entry name" value="HATPase_c"/>
    <property type="match status" value="1"/>
</dbReference>
<feature type="domain" description="PAC" evidence="19">
    <location>
        <begin position="402"/>
        <end position="453"/>
    </location>
</feature>
<evidence type="ECO:0000256" key="9">
    <source>
        <dbReference type="ARBA" id="ARBA00058004"/>
    </source>
</evidence>
<dbReference type="AlphaFoldDB" id="A0A495VJZ0"/>
<organism evidence="20 21">
    <name type="scientific">Azonexus fungiphilus</name>
    <dbReference type="NCBI Taxonomy" id="146940"/>
    <lineage>
        <taxon>Bacteria</taxon>
        <taxon>Pseudomonadati</taxon>
        <taxon>Pseudomonadota</taxon>
        <taxon>Betaproteobacteria</taxon>
        <taxon>Rhodocyclales</taxon>
        <taxon>Azonexaceae</taxon>
        <taxon>Azonexus</taxon>
    </lineage>
</organism>
<dbReference type="CDD" id="cd00082">
    <property type="entry name" value="HisKA"/>
    <property type="match status" value="1"/>
</dbReference>
<evidence type="ECO:0000259" key="18">
    <source>
        <dbReference type="PROSITE" id="PS50112"/>
    </source>
</evidence>
<dbReference type="SUPFAM" id="SSF55874">
    <property type="entry name" value="ATPase domain of HSP90 chaperone/DNA topoisomerase II/histidine kinase"/>
    <property type="match status" value="1"/>
</dbReference>
<evidence type="ECO:0000256" key="1">
    <source>
        <dbReference type="ARBA" id="ARBA00000085"/>
    </source>
</evidence>
<dbReference type="SMART" id="SM00388">
    <property type="entry name" value="HisKA"/>
    <property type="match status" value="1"/>
</dbReference>
<dbReference type="CDD" id="cd12915">
    <property type="entry name" value="PDC2_DGC_like"/>
    <property type="match status" value="1"/>
</dbReference>
<dbReference type="RefSeq" id="WP_121459590.1">
    <property type="nucleotide sequence ID" value="NZ_RBXP01000020.1"/>
</dbReference>
<keyword evidence="14" id="KW-0175">Coiled coil</keyword>
<dbReference type="InterPro" id="IPR035965">
    <property type="entry name" value="PAS-like_dom_sf"/>
</dbReference>
<evidence type="ECO:0000256" key="10">
    <source>
        <dbReference type="ARBA" id="ARBA00064003"/>
    </source>
</evidence>
<dbReference type="CDD" id="cd00130">
    <property type="entry name" value="PAS"/>
    <property type="match status" value="1"/>
</dbReference>
<dbReference type="Pfam" id="PF08448">
    <property type="entry name" value="PAS_4"/>
    <property type="match status" value="1"/>
</dbReference>
<dbReference type="InterPro" id="IPR011006">
    <property type="entry name" value="CheY-like_superfamily"/>
</dbReference>
<evidence type="ECO:0000256" key="14">
    <source>
        <dbReference type="SAM" id="Coils"/>
    </source>
</evidence>
<dbReference type="Pfam" id="PF00512">
    <property type="entry name" value="HisKA"/>
    <property type="match status" value="1"/>
</dbReference>
<dbReference type="Pfam" id="PF00072">
    <property type="entry name" value="Response_reg"/>
    <property type="match status" value="1"/>
</dbReference>
<evidence type="ECO:0000313" key="20">
    <source>
        <dbReference type="EMBL" id="RKT49669.1"/>
    </source>
</evidence>
<keyword evidence="6" id="KW-0418">Kinase</keyword>
<feature type="domain" description="Histidine kinase" evidence="16">
    <location>
        <begin position="489"/>
        <end position="711"/>
    </location>
</feature>
<evidence type="ECO:0000256" key="5">
    <source>
        <dbReference type="ARBA" id="ARBA00022741"/>
    </source>
</evidence>
<evidence type="ECO:0000256" key="8">
    <source>
        <dbReference type="ARBA" id="ARBA00023012"/>
    </source>
</evidence>
<dbReference type="EC" id="2.7.13.3" evidence="2"/>
<dbReference type="Gene3D" id="3.30.565.10">
    <property type="entry name" value="Histidine kinase-like ATPase, C-terminal domain"/>
    <property type="match status" value="1"/>
</dbReference>
<evidence type="ECO:0000259" key="17">
    <source>
        <dbReference type="PROSITE" id="PS50110"/>
    </source>
</evidence>
<comment type="caution">
    <text evidence="20">The sequence shown here is derived from an EMBL/GenBank/DDBJ whole genome shotgun (WGS) entry which is preliminary data.</text>
</comment>
<evidence type="ECO:0000256" key="3">
    <source>
        <dbReference type="ARBA" id="ARBA00022553"/>
    </source>
</evidence>
<feature type="domain" description="Response regulatory" evidence="17">
    <location>
        <begin position="738"/>
        <end position="854"/>
    </location>
</feature>
<dbReference type="SMART" id="SM00387">
    <property type="entry name" value="HATPase_c"/>
    <property type="match status" value="1"/>
</dbReference>
<evidence type="ECO:0000256" key="15">
    <source>
        <dbReference type="SAM" id="Phobius"/>
    </source>
</evidence>
<comment type="catalytic activity">
    <reaction evidence="1">
        <text>ATP + protein L-histidine = ADP + protein N-phospho-L-histidine.</text>
        <dbReference type="EC" id="2.7.13.3"/>
    </reaction>
</comment>
<evidence type="ECO:0000256" key="6">
    <source>
        <dbReference type="ARBA" id="ARBA00022777"/>
    </source>
</evidence>
<keyword evidence="15" id="KW-0472">Membrane</keyword>
<feature type="domain" description="PAS" evidence="18">
    <location>
        <begin position="329"/>
        <end position="394"/>
    </location>
</feature>
<dbReference type="SMART" id="SM00448">
    <property type="entry name" value="REC"/>
    <property type="match status" value="1"/>
</dbReference>
<keyword evidence="5" id="KW-0547">Nucleotide-binding</keyword>
<keyword evidence="4" id="KW-0808">Transferase</keyword>
<evidence type="ECO:0000256" key="11">
    <source>
        <dbReference type="ARBA" id="ARBA00068150"/>
    </source>
</evidence>
<dbReference type="Gene3D" id="3.30.450.20">
    <property type="entry name" value="PAS domain"/>
    <property type="match status" value="3"/>
</dbReference>
<dbReference type="InterPro" id="IPR003661">
    <property type="entry name" value="HisK_dim/P_dom"/>
</dbReference>
<reference evidence="20 21" key="1">
    <citation type="submission" date="2018-10" db="EMBL/GenBank/DDBJ databases">
        <title>Genomic Encyclopedia of Type Strains, Phase IV (KMG-IV): sequencing the most valuable type-strain genomes for metagenomic binning, comparative biology and taxonomic classification.</title>
        <authorList>
            <person name="Goeker M."/>
        </authorList>
    </citation>
    <scope>NUCLEOTIDE SEQUENCE [LARGE SCALE GENOMIC DNA]</scope>
    <source>
        <strain evidence="20 21">DSM 23841</strain>
    </source>
</reference>
<dbReference type="Proteomes" id="UP000270626">
    <property type="component" value="Unassembled WGS sequence"/>
</dbReference>
<dbReference type="PANTHER" id="PTHR45339:SF1">
    <property type="entry name" value="HYBRID SIGNAL TRANSDUCTION HISTIDINE KINASE J"/>
    <property type="match status" value="1"/>
</dbReference>
<dbReference type="EMBL" id="RBXP01000020">
    <property type="protein sequence ID" value="RKT49669.1"/>
    <property type="molecule type" value="Genomic_DNA"/>
</dbReference>
<dbReference type="CDD" id="cd12914">
    <property type="entry name" value="PDC1_DGC_like"/>
    <property type="match status" value="1"/>
</dbReference>
<dbReference type="OrthoDB" id="5519028at2"/>
<dbReference type="SUPFAM" id="SSF55785">
    <property type="entry name" value="PYP-like sensor domain (PAS domain)"/>
    <property type="match status" value="1"/>
</dbReference>
<dbReference type="InterPro" id="IPR000014">
    <property type="entry name" value="PAS"/>
</dbReference>
<dbReference type="PROSITE" id="PS50112">
    <property type="entry name" value="PAS"/>
    <property type="match status" value="1"/>
</dbReference>
<dbReference type="InterPro" id="IPR005467">
    <property type="entry name" value="His_kinase_dom"/>
</dbReference>
<sequence length="860" mass="94567">MPFPHPSPTPRQYGSAFQRWLVIGVVALNLVMVTIAVQSLLASRERAIAQAGGNAMNLAALLELSVADSARRIDLGLLSIVDVLESLGSERVLTDEAIERVLQQHLARHPAVDAFRLSNRDGLLLWGKGVDRQAPVSVADRAFFPEHQAAPGQRLIVAEPVLGRVSKMWVVAFTRSYRLADGSFGGVVTAAVTLDHFTQLLRPLQLGAHGFAAIHHQERALLTRYPALAGAAGEPGSRDLPAEFVAMLDTRVDSASFQSSHPDQRQRFYAYRRIQHTPFVLSVAIAPEDYLADWHREIRHTLFLLLVFFVATVFAAWMLRRYWWQISNQTLFLDTLIDNLPLPFFYKDVEGRYQGCNRAFERLLGKPRSEIVGKSVFDMAPPAIANRYHEKDAELFARPGTQTYDWVTSSGDGVRHVIFHKATFLDADGSVAGILGGITDVTEFKRIQEELQTHRDNLEALVAERTEQLAQAKEAAEAASQAKSAFLANMSHELRTPMSGVMGMIDLVWRKTADARAREQLAKAKQSSRHLLELINDILDISKIEAQRMTLEKTAFRLADVLDNLHVLVAHRAEEKGLALQLAPLPEPARAVLLGDPLRLGQVLINLVGNAVKFTESGSVTVDVAVSEETPEQLTLRCTVADTGIGIQAEDLGRVFSAFEQADSSMSRRYGGTGLGLAISKRLVELMGGEIGVDSEPGRGSRFWFSVRLDKADAAGELAANPQETAETRLLREFSGARVLLVEDEPINSEVSCCLLEDVGLVVDLAVDGAEAVAMARANRYALILMDMQMPNLNGVDATRAIRADSLNSDTPILAMTANAYEEDRQACFAAGMNEHIGKPINPDLLFACLLRWLGRRVTG</sequence>
<evidence type="ECO:0000256" key="12">
    <source>
        <dbReference type="ARBA" id="ARBA00070152"/>
    </source>
</evidence>
<dbReference type="GO" id="GO:0005524">
    <property type="term" value="F:ATP binding"/>
    <property type="evidence" value="ECO:0007669"/>
    <property type="project" value="UniProtKB-KW"/>
</dbReference>
<dbReference type="Gene3D" id="1.10.287.130">
    <property type="match status" value="1"/>
</dbReference>
<dbReference type="SUPFAM" id="SSF47384">
    <property type="entry name" value="Homodimeric domain of signal transducing histidine kinase"/>
    <property type="match status" value="1"/>
</dbReference>
<dbReference type="InterPro" id="IPR004358">
    <property type="entry name" value="Sig_transdc_His_kin-like_C"/>
</dbReference>
<evidence type="ECO:0000256" key="2">
    <source>
        <dbReference type="ARBA" id="ARBA00012438"/>
    </source>
</evidence>
<dbReference type="Gene3D" id="3.40.50.2300">
    <property type="match status" value="1"/>
</dbReference>
<dbReference type="FunFam" id="1.10.287.130:FF:000002">
    <property type="entry name" value="Two-component osmosensing histidine kinase"/>
    <property type="match status" value="1"/>
</dbReference>